<evidence type="ECO:0000313" key="1">
    <source>
        <dbReference type="EMBL" id="KAJ9091415.1"/>
    </source>
</evidence>
<gene>
    <name evidence="1" type="ORF">QFC19_009125</name>
</gene>
<dbReference type="EMBL" id="JASBWR010000150">
    <property type="protein sequence ID" value="KAJ9091415.1"/>
    <property type="molecule type" value="Genomic_DNA"/>
</dbReference>
<sequence>MTSGSSLTSTRLAALSLSPSRIAQLGIVKSDHEGSTSGEESRMPNLEGRKVERHGEADSGAELGAGSNLLGVPDAETKRITQQVQQESKIPGKAPQRPDAARRTSTLDSLDGDECDEGSSIKEASVMNDLQQAEPSEQVEKGLQQRVVSNLTDKVGDDIGMNNSSSREQAITNSPSHSGAPIPPIQIHITADESTSPVPSHDSSSLPRKPRSPPPSYEHAITPTALVRSSSHTQRGTATLGGINPIMSAHVGTGTTTGARSKGKQRAVAHGTDGDESMDASHTAPSATKRNKPKKGAHQVLLQLLPNSDTDGEDADFVHKDANGPGRASSSSGFHLVAEHLPSSSLRASDQLSERLRPLLVPQQARRRSFTPAGVMPSRHSKTGLSRPDTRRAYTGPVEMVDRTRGSQESSDAEGNGEEDGDGLMTPISGTGTGTGTPDETNGYHLFPTAISPAAGEASLPLPKITKTSPTISSAGTRMLSSSFDGAFTADVYISGWKIIGGKTKRVISPSPRNEADSSNRERGMDSHGHDVVELQKGRLGAYVGTYGLTFLILKYLVC</sequence>
<protein>
    <submittedName>
        <fullName evidence="1">Uncharacterized protein</fullName>
    </submittedName>
</protein>
<name>A0ACC2UWZ3_9TREE</name>
<reference evidence="1" key="1">
    <citation type="submission" date="2023-04" db="EMBL/GenBank/DDBJ databases">
        <title>Draft Genome sequencing of Naganishia species isolated from polar environments using Oxford Nanopore Technology.</title>
        <authorList>
            <person name="Leo P."/>
            <person name="Venkateswaran K."/>
        </authorList>
    </citation>
    <scope>NUCLEOTIDE SEQUENCE</scope>
    <source>
        <strain evidence="1">MNA-CCFEE 5261</strain>
    </source>
</reference>
<accession>A0ACC2UWZ3</accession>
<keyword evidence="2" id="KW-1185">Reference proteome</keyword>
<organism evidence="1 2">
    <name type="scientific">Naganishia cerealis</name>
    <dbReference type="NCBI Taxonomy" id="610337"/>
    <lineage>
        <taxon>Eukaryota</taxon>
        <taxon>Fungi</taxon>
        <taxon>Dikarya</taxon>
        <taxon>Basidiomycota</taxon>
        <taxon>Agaricomycotina</taxon>
        <taxon>Tremellomycetes</taxon>
        <taxon>Filobasidiales</taxon>
        <taxon>Filobasidiaceae</taxon>
        <taxon>Naganishia</taxon>
    </lineage>
</organism>
<comment type="caution">
    <text evidence="1">The sequence shown here is derived from an EMBL/GenBank/DDBJ whole genome shotgun (WGS) entry which is preliminary data.</text>
</comment>
<evidence type="ECO:0000313" key="2">
    <source>
        <dbReference type="Proteomes" id="UP001241377"/>
    </source>
</evidence>
<dbReference type="Proteomes" id="UP001241377">
    <property type="component" value="Unassembled WGS sequence"/>
</dbReference>
<proteinExistence type="predicted"/>